<dbReference type="EMBL" id="DQIR01317700">
    <property type="protein sequence ID" value="HDC73174.1"/>
    <property type="molecule type" value="Transcribed_RNA"/>
</dbReference>
<protein>
    <submittedName>
        <fullName evidence="3">cAMP-dependent protein kinase inhibitor gamma isoform X1</fullName>
    </submittedName>
</protein>
<reference evidence="3" key="1">
    <citation type="journal article" date="2019" name="PeerJ">
        <title>Genes of the pig, Sus scrofa, reconstructed with EvidentialGene.</title>
        <authorList>
            <person name="Gilbert D.G."/>
        </authorList>
    </citation>
    <scope>NUCLEOTIDE SEQUENCE</scope>
</reference>
<dbReference type="AlphaFoldDB" id="A0A480J1R6"/>
<keyword evidence="2" id="KW-0812">Transmembrane</keyword>
<keyword evidence="2" id="KW-1133">Transmembrane helix</keyword>
<feature type="transmembrane region" description="Helical" evidence="2">
    <location>
        <begin position="192"/>
        <end position="210"/>
    </location>
</feature>
<organism evidence="3">
    <name type="scientific">Sus scrofa</name>
    <name type="common">Pig</name>
    <dbReference type="NCBI Taxonomy" id="9823"/>
    <lineage>
        <taxon>Eukaryota</taxon>
        <taxon>Metazoa</taxon>
        <taxon>Chordata</taxon>
        <taxon>Craniata</taxon>
        <taxon>Vertebrata</taxon>
        <taxon>Euteleostomi</taxon>
        <taxon>Mammalia</taxon>
        <taxon>Eutheria</taxon>
        <taxon>Laurasiatheria</taxon>
        <taxon>Artiodactyla</taxon>
        <taxon>Suina</taxon>
        <taxon>Suidae</taxon>
        <taxon>Sus</taxon>
    </lineage>
</organism>
<feature type="region of interest" description="Disordered" evidence="1">
    <location>
        <begin position="1"/>
        <end position="46"/>
    </location>
</feature>
<evidence type="ECO:0000256" key="2">
    <source>
        <dbReference type="SAM" id="Phobius"/>
    </source>
</evidence>
<feature type="transmembrane region" description="Helical" evidence="2">
    <location>
        <begin position="114"/>
        <end position="132"/>
    </location>
</feature>
<evidence type="ECO:0000256" key="1">
    <source>
        <dbReference type="SAM" id="MobiDB-lite"/>
    </source>
</evidence>
<sequence length="212" mass="22390">MERTGQNQDVVPAQTAAPGGQDPAAESQRPLDKHHPVRRVSGRAPGAVRRWERGAWGCGQGLPLVGPEPPGPAFQSGLACLAHSAQRTGCPASPGLPSTARLFQPPQARPRSGGGGPIAALGLVACFFVWGAPLRLSFCPLEGQLAHVTSQLPHAHGLGVSLDVRNGVPTARPVTGDEVRVGGLDLHHARRIALQAWFSFFFLLASLQIFHR</sequence>
<keyword evidence="2" id="KW-0472">Membrane</keyword>
<dbReference type="EMBL" id="DQIR01087677">
    <property type="protein sequence ID" value="HDA43153.1"/>
    <property type="molecule type" value="Transcribed_RNA"/>
</dbReference>
<accession>A0A480J1R6</accession>
<proteinExistence type="predicted"/>
<evidence type="ECO:0000313" key="3">
    <source>
        <dbReference type="EMBL" id="HDA43153.1"/>
    </source>
</evidence>
<name>A0A480J1R6_PIG</name>